<comment type="caution">
    <text evidence="1">The sequence shown here is derived from an EMBL/GenBank/DDBJ whole genome shotgun (WGS) entry which is preliminary data.</text>
</comment>
<evidence type="ECO:0000313" key="1">
    <source>
        <dbReference type="EMBL" id="GAG92504.1"/>
    </source>
</evidence>
<accession>X1B9M7</accession>
<dbReference type="AlphaFoldDB" id="X1B9M7"/>
<reference evidence="1" key="1">
    <citation type="journal article" date="2014" name="Front. Microbiol.">
        <title>High frequency of phylogenetically diverse reductive dehalogenase-homologous genes in deep subseafloor sedimentary metagenomes.</title>
        <authorList>
            <person name="Kawai M."/>
            <person name="Futagami T."/>
            <person name="Toyoda A."/>
            <person name="Takaki Y."/>
            <person name="Nishi S."/>
            <person name="Hori S."/>
            <person name="Arai W."/>
            <person name="Tsubouchi T."/>
            <person name="Morono Y."/>
            <person name="Uchiyama I."/>
            <person name="Ito T."/>
            <person name="Fujiyama A."/>
            <person name="Inagaki F."/>
            <person name="Takami H."/>
        </authorList>
    </citation>
    <scope>NUCLEOTIDE SEQUENCE</scope>
    <source>
        <strain evidence="1">Expedition CK06-06</strain>
    </source>
</reference>
<sequence length="36" mass="4135">SWDCSDDNGREVASGIYFISLDIDDYKQIKKVVLLK</sequence>
<name>X1B9M7_9ZZZZ</name>
<feature type="non-terminal residue" evidence="1">
    <location>
        <position position="1"/>
    </location>
</feature>
<proteinExistence type="predicted"/>
<gene>
    <name evidence="1" type="ORF">S01H4_42636</name>
</gene>
<organism evidence="1">
    <name type="scientific">marine sediment metagenome</name>
    <dbReference type="NCBI Taxonomy" id="412755"/>
    <lineage>
        <taxon>unclassified sequences</taxon>
        <taxon>metagenomes</taxon>
        <taxon>ecological metagenomes</taxon>
    </lineage>
</organism>
<dbReference type="EMBL" id="BART01023435">
    <property type="protein sequence ID" value="GAG92504.1"/>
    <property type="molecule type" value="Genomic_DNA"/>
</dbReference>
<dbReference type="Gene3D" id="2.60.40.4070">
    <property type="match status" value="1"/>
</dbReference>
<protein>
    <submittedName>
        <fullName evidence="1">Uncharacterized protein</fullName>
    </submittedName>
</protein>